<dbReference type="OrthoDB" id="9812260at2"/>
<dbReference type="CDD" id="cd00156">
    <property type="entry name" value="REC"/>
    <property type="match status" value="1"/>
</dbReference>
<feature type="modified residue" description="4-aspartylphosphate" evidence="2">
    <location>
        <position position="54"/>
    </location>
</feature>
<comment type="caution">
    <text evidence="5">The sequence shown here is derived from an EMBL/GenBank/DDBJ whole genome shotgun (WGS) entry which is preliminary data.</text>
</comment>
<dbReference type="EC" id="2.7.7.65" evidence="1"/>
<dbReference type="GO" id="GO:0052621">
    <property type="term" value="F:diguanylate cyclase activity"/>
    <property type="evidence" value="ECO:0007669"/>
    <property type="project" value="UniProtKB-EC"/>
</dbReference>
<dbReference type="AlphaFoldDB" id="A0A5D3WN29"/>
<dbReference type="GO" id="GO:0000160">
    <property type="term" value="P:phosphorelay signal transduction system"/>
    <property type="evidence" value="ECO:0007669"/>
    <property type="project" value="InterPro"/>
</dbReference>
<dbReference type="Pfam" id="PF00072">
    <property type="entry name" value="Response_reg"/>
    <property type="match status" value="1"/>
</dbReference>
<dbReference type="PROSITE" id="PS50110">
    <property type="entry name" value="RESPONSE_REGULATORY"/>
    <property type="match status" value="1"/>
</dbReference>
<evidence type="ECO:0000313" key="6">
    <source>
        <dbReference type="Proteomes" id="UP000324159"/>
    </source>
</evidence>
<dbReference type="EMBL" id="VNIB01000001">
    <property type="protein sequence ID" value="TYO99914.1"/>
    <property type="molecule type" value="Genomic_DNA"/>
</dbReference>
<dbReference type="InterPro" id="IPR029787">
    <property type="entry name" value="Nucleotide_cyclase"/>
</dbReference>
<dbReference type="NCBIfam" id="TIGR00254">
    <property type="entry name" value="GGDEF"/>
    <property type="match status" value="1"/>
</dbReference>
<sequence length="456" mass="51378">MPAPIVLVADDELFFRRLFSDILGEEGCQVETVDSGQAAIDRIRQGGVDLVLSDLVMPGVDGLEVLRQAREMDNPPDVVLVTGNATLETAVQALKNGARDYLIKPCNPEELKHLVHTCLEQRRLLNENSLLKSQLQLFRKGQDLASQIELDRLLVRATAILVREIGAARGFAFLAGKLNVEKILTTEGMEDYHARFLATRLLARIRQATGLTRLDRPFGTDSENLPPDCRQALFFPLVSQKECKGGLVLINAVSSDFPEPLPEKNLQFLAEQTNLGFDNAFRYQGARELIYTDDLTGLYNQRYLDIALDQEIRRAERYGLEFSVIFIDIDHFKKVNDTHGHLSGSRALKEVAQLLRKSIREVDIPFRYGGDEFTALLVETGQKGAAVVAERIRRTIEQHVFLRELEQDFRLTASIGYATYPTDADTKRQILQLADNAMYLGKKERNITRGVEHLDL</sequence>
<dbReference type="SUPFAM" id="SSF55073">
    <property type="entry name" value="Nucleotide cyclase"/>
    <property type="match status" value="1"/>
</dbReference>
<dbReference type="Gene3D" id="3.40.50.2300">
    <property type="match status" value="1"/>
</dbReference>
<accession>A0A5D3WN29</accession>
<dbReference type="Gene3D" id="3.30.70.270">
    <property type="match status" value="1"/>
</dbReference>
<keyword evidence="6" id="KW-1185">Reference proteome</keyword>
<gene>
    <name evidence="5" type="ORF">EDC39_10174</name>
</gene>
<feature type="domain" description="GGDEF" evidence="4">
    <location>
        <begin position="320"/>
        <end position="456"/>
    </location>
</feature>
<evidence type="ECO:0000256" key="2">
    <source>
        <dbReference type="PROSITE-ProRule" id="PRU00169"/>
    </source>
</evidence>
<dbReference type="SMART" id="SM00267">
    <property type="entry name" value="GGDEF"/>
    <property type="match status" value="1"/>
</dbReference>
<dbReference type="Pfam" id="PF00990">
    <property type="entry name" value="GGDEF"/>
    <property type="match status" value="1"/>
</dbReference>
<dbReference type="Proteomes" id="UP000324159">
    <property type="component" value="Unassembled WGS sequence"/>
</dbReference>
<dbReference type="SUPFAM" id="SSF52172">
    <property type="entry name" value="CheY-like"/>
    <property type="match status" value="1"/>
</dbReference>
<dbReference type="GO" id="GO:0005886">
    <property type="term" value="C:plasma membrane"/>
    <property type="evidence" value="ECO:0007669"/>
    <property type="project" value="TreeGrafter"/>
</dbReference>
<dbReference type="CDD" id="cd01949">
    <property type="entry name" value="GGDEF"/>
    <property type="match status" value="1"/>
</dbReference>
<dbReference type="PROSITE" id="PS50887">
    <property type="entry name" value="GGDEF"/>
    <property type="match status" value="1"/>
</dbReference>
<keyword evidence="2" id="KW-0597">Phosphoprotein</keyword>
<dbReference type="SUPFAM" id="SSF55781">
    <property type="entry name" value="GAF domain-like"/>
    <property type="match status" value="1"/>
</dbReference>
<dbReference type="InterPro" id="IPR050469">
    <property type="entry name" value="Diguanylate_Cyclase"/>
</dbReference>
<proteinExistence type="predicted"/>
<evidence type="ECO:0000259" key="3">
    <source>
        <dbReference type="PROSITE" id="PS50110"/>
    </source>
</evidence>
<dbReference type="InterPro" id="IPR011006">
    <property type="entry name" value="CheY-like_superfamily"/>
</dbReference>
<feature type="domain" description="Response regulatory" evidence="3">
    <location>
        <begin position="5"/>
        <end position="119"/>
    </location>
</feature>
<evidence type="ECO:0000259" key="4">
    <source>
        <dbReference type="PROSITE" id="PS50887"/>
    </source>
</evidence>
<dbReference type="GO" id="GO:0043709">
    <property type="term" value="P:cell adhesion involved in single-species biofilm formation"/>
    <property type="evidence" value="ECO:0007669"/>
    <property type="project" value="TreeGrafter"/>
</dbReference>
<organism evidence="5 6">
    <name type="scientific">Geothermobacter ehrlichii</name>
    <dbReference type="NCBI Taxonomy" id="213224"/>
    <lineage>
        <taxon>Bacteria</taxon>
        <taxon>Pseudomonadati</taxon>
        <taxon>Thermodesulfobacteriota</taxon>
        <taxon>Desulfuromonadia</taxon>
        <taxon>Desulfuromonadales</taxon>
        <taxon>Geothermobacteraceae</taxon>
        <taxon>Geothermobacter</taxon>
    </lineage>
</organism>
<dbReference type="FunFam" id="3.30.70.270:FF:000001">
    <property type="entry name" value="Diguanylate cyclase domain protein"/>
    <property type="match status" value="1"/>
</dbReference>
<dbReference type="InterPro" id="IPR000160">
    <property type="entry name" value="GGDEF_dom"/>
</dbReference>
<dbReference type="PANTHER" id="PTHR45138:SF6">
    <property type="entry name" value="DIGUANYLATE CYCLASE DGCN"/>
    <property type="match status" value="1"/>
</dbReference>
<dbReference type="RefSeq" id="WP_148894115.1">
    <property type="nucleotide sequence ID" value="NZ_VNIB01000001.1"/>
</dbReference>
<reference evidence="5 6" key="1">
    <citation type="submission" date="2019-07" db="EMBL/GenBank/DDBJ databases">
        <title>Genomic Encyclopedia of Type Strains, Phase IV (KMG-IV): sequencing the most valuable type-strain genomes for metagenomic binning, comparative biology and taxonomic classification.</title>
        <authorList>
            <person name="Goeker M."/>
        </authorList>
    </citation>
    <scope>NUCLEOTIDE SEQUENCE [LARGE SCALE GENOMIC DNA]</scope>
    <source>
        <strain evidence="5 6">SS015</strain>
    </source>
</reference>
<protein>
    <recommendedName>
        <fullName evidence="1">diguanylate cyclase</fullName>
        <ecNumber evidence="1">2.7.7.65</ecNumber>
    </recommendedName>
</protein>
<dbReference type="SMART" id="SM00448">
    <property type="entry name" value="REC"/>
    <property type="match status" value="1"/>
</dbReference>
<dbReference type="PANTHER" id="PTHR45138">
    <property type="entry name" value="REGULATORY COMPONENTS OF SENSORY TRANSDUCTION SYSTEM"/>
    <property type="match status" value="1"/>
</dbReference>
<evidence type="ECO:0000256" key="1">
    <source>
        <dbReference type="ARBA" id="ARBA00012528"/>
    </source>
</evidence>
<dbReference type="InterPro" id="IPR043128">
    <property type="entry name" value="Rev_trsase/Diguanyl_cyclase"/>
</dbReference>
<dbReference type="GO" id="GO:1902201">
    <property type="term" value="P:negative regulation of bacterial-type flagellum-dependent cell motility"/>
    <property type="evidence" value="ECO:0007669"/>
    <property type="project" value="TreeGrafter"/>
</dbReference>
<evidence type="ECO:0000313" key="5">
    <source>
        <dbReference type="EMBL" id="TYO99914.1"/>
    </source>
</evidence>
<name>A0A5D3WN29_9BACT</name>
<dbReference type="InterPro" id="IPR001789">
    <property type="entry name" value="Sig_transdc_resp-reg_receiver"/>
</dbReference>